<accession>A0ABW0P514</accession>
<dbReference type="RefSeq" id="WP_377817461.1">
    <property type="nucleotide sequence ID" value="NZ_JBHSLU010000063.1"/>
</dbReference>
<keyword evidence="1" id="KW-0812">Transmembrane</keyword>
<dbReference type="SUPFAM" id="SSF49313">
    <property type="entry name" value="Cadherin-like"/>
    <property type="match status" value="1"/>
</dbReference>
<sequence length="741" mass="79181">MSVFSVLRKFVEKLRGAKSGTVAVEFALILPFAMMIYAGGSYTSGMVTLNKKMQSASYAMVNSVPYPRTVCSYRMHIENMYGTGAQVDLMRELLYPFPVTEANTTVRYIETAPTPDGKFTSRVRVEYRPTDGGLRVLANMYSAFGGPDGLERSTVWAESANVTITNDIPVCPDTPLRLNFDPNAGVSYFEVLSGSPHNNTVTASGGVRFKGKYRPYSVANLPPGLTFETETGKFGIAVNYPCQASNPGCDPVTWAPTVFTVQDYRDKIYDSPPGSATVTGQYVIYYPVGMSMSAGSGIIYQGQAINDAYQPEPRVWGGWKVGGTPKGYTFTSSAMPAGLWINGLTGNIHGTTTAWPGTYSFSITATDSRGVATSATYSLEIRAQPLQISVGLLNMQFQQPGSIAVNGTGGAGIINVTCSGMPAGMLCGPTWVSGQVGVWQQVGSVWGTPSTYGDFYPTITLTDQAGNSVSQVMRISIAMPPASHYATGWNQTVAGQWTYAHVYVSGGSGNFSLYACGSPPGMNCYQADATTFYWAGNPAPSSGTAWIQFRDNVTGVVYQQNLNWGFSTPPISVWVTAAAGNFTTESYIEIHYGYSGGYGTLYTGCSGFVSGGYSNMCYAHTGYSYGWQSNCLSVWDAYGASSYACHSFYISPTPISAWATTGFNFTYCRYGCIGYQSFQTGGGVAGRGIAAVYSSPDSQPGISYWDGVSGTVQTNWGQWNSSITVVVGDGIGQQAAIGMGF</sequence>
<comment type="caution">
    <text evidence="2">The sequence shown here is derived from an EMBL/GenBank/DDBJ whole genome shotgun (WGS) entry which is preliminary data.</text>
</comment>
<gene>
    <name evidence="2" type="ORF">ACFPN9_19985</name>
</gene>
<dbReference type="Gene3D" id="2.60.40.10">
    <property type="entry name" value="Immunoglobulins"/>
    <property type="match status" value="2"/>
</dbReference>
<evidence type="ECO:0000313" key="2">
    <source>
        <dbReference type="EMBL" id="MFC5507525.1"/>
    </source>
</evidence>
<evidence type="ECO:0000256" key="1">
    <source>
        <dbReference type="SAM" id="Phobius"/>
    </source>
</evidence>
<dbReference type="Pfam" id="PF05345">
    <property type="entry name" value="He_PIG"/>
    <property type="match status" value="1"/>
</dbReference>
<organism evidence="2 3">
    <name type="scientific">Bosea massiliensis</name>
    <dbReference type="NCBI Taxonomy" id="151419"/>
    <lineage>
        <taxon>Bacteria</taxon>
        <taxon>Pseudomonadati</taxon>
        <taxon>Pseudomonadota</taxon>
        <taxon>Alphaproteobacteria</taxon>
        <taxon>Hyphomicrobiales</taxon>
        <taxon>Boseaceae</taxon>
        <taxon>Bosea</taxon>
    </lineage>
</organism>
<feature type="transmembrane region" description="Helical" evidence="1">
    <location>
        <begin position="21"/>
        <end position="40"/>
    </location>
</feature>
<dbReference type="InterPro" id="IPR013783">
    <property type="entry name" value="Ig-like_fold"/>
</dbReference>
<name>A0ABW0P514_9HYPH</name>
<protein>
    <submittedName>
        <fullName evidence="2">Ig domain-containing protein</fullName>
    </submittedName>
</protein>
<dbReference type="Proteomes" id="UP001596060">
    <property type="component" value="Unassembled WGS sequence"/>
</dbReference>
<proteinExistence type="predicted"/>
<evidence type="ECO:0000313" key="3">
    <source>
        <dbReference type="Proteomes" id="UP001596060"/>
    </source>
</evidence>
<keyword evidence="1" id="KW-1133">Transmembrane helix</keyword>
<dbReference type="EMBL" id="JBHSLU010000063">
    <property type="protein sequence ID" value="MFC5507525.1"/>
    <property type="molecule type" value="Genomic_DNA"/>
</dbReference>
<dbReference type="InterPro" id="IPR015919">
    <property type="entry name" value="Cadherin-like_sf"/>
</dbReference>
<keyword evidence="1" id="KW-0472">Membrane</keyword>
<keyword evidence="3" id="KW-1185">Reference proteome</keyword>
<reference evidence="3" key="1">
    <citation type="journal article" date="2019" name="Int. J. Syst. Evol. Microbiol.">
        <title>The Global Catalogue of Microorganisms (GCM) 10K type strain sequencing project: providing services to taxonomists for standard genome sequencing and annotation.</title>
        <authorList>
            <consortium name="The Broad Institute Genomics Platform"/>
            <consortium name="The Broad Institute Genome Sequencing Center for Infectious Disease"/>
            <person name="Wu L."/>
            <person name="Ma J."/>
        </authorList>
    </citation>
    <scope>NUCLEOTIDE SEQUENCE [LARGE SCALE GENOMIC DNA]</scope>
    <source>
        <strain evidence="3">CCUG 43117</strain>
    </source>
</reference>